<dbReference type="Proteomes" id="UP000184330">
    <property type="component" value="Unassembled WGS sequence"/>
</dbReference>
<feature type="compositionally biased region" description="Polar residues" evidence="1">
    <location>
        <begin position="165"/>
        <end position="174"/>
    </location>
</feature>
<evidence type="ECO:0000313" key="3">
    <source>
        <dbReference type="Proteomes" id="UP000184330"/>
    </source>
</evidence>
<dbReference type="STRING" id="576137.A0A1L7WVE4"/>
<feature type="compositionally biased region" description="Polar residues" evidence="1">
    <location>
        <begin position="477"/>
        <end position="487"/>
    </location>
</feature>
<feature type="region of interest" description="Disordered" evidence="1">
    <location>
        <begin position="533"/>
        <end position="648"/>
    </location>
</feature>
<dbReference type="GO" id="GO:0070823">
    <property type="term" value="C:HDA1 complex"/>
    <property type="evidence" value="ECO:0007669"/>
    <property type="project" value="InterPro"/>
</dbReference>
<dbReference type="Gene3D" id="1.10.287.1490">
    <property type="match status" value="1"/>
</dbReference>
<feature type="compositionally biased region" description="Low complexity" evidence="1">
    <location>
        <begin position="572"/>
        <end position="588"/>
    </location>
</feature>
<sequence length="1413" mass="155245">MEPASRKRVRESTPRSSRPSKSSQESPTPPPRSTKQRRRRQESGQEEEEGDYFPLGTPAILDEERRAGGLYYLFNWADNPKTGEKYAPTWEKAEYATQGAREEWKQIKTQRAQAHNIPSSLPDTQDSQESQPIRTAKRKRGRLGAGSTLEDKSDAKKPRRAGTKETASLQSASEDNLDLERRSLEIPDTYEEDPISSRVGVGLDIRVEVPAPAEGFNRDAYAIAPLSSQSQGQNTQRSPQSAQASSQLQTPARKISPPFIWDEDIEDEISDSADQPGSSSYKPSDTPAPRTSVPIRLDTETTTGAASGSVDFGTTQSSLARDRSGTTGSYIAEPAASLLAAESYRGTQVTSTQSESSILDPRTTQQSNFSWRQSGESESQSLELPNRQLDEAIISSEDSGAFSFPSQNPHSRNSTDSQFQSSTRFLTQIPLNSSPPPEGTESGSNGPQGDIQDSPYSVVTSSIEAPINREDNRESDSVTLAQEFQPQPSLPAGGVPLSSFAAAWQASRVISPPPRQSPRSVVPPIATELRAAREATIQTISPHEAIESIEQSPFRSSTVTNSQKSRPKSQEKASQSQSSGAHRSQSSHLPSPPTEDILPSIEQPEVPSSSAPARHDTPPFSDAIDNSSPIQPLSVDSDMESNVPPASSGFSAKAAIKQRLAATAAEWEAKLQAEGDNSSESPMPPVINAPAFDLNRHVPIKATVEETLLADEPSLPSFQPFSEVEQSSASLDVLPPKSDQFFVPLPMVSYVRDMYNQEMRDHRKLTAYFASDKTEVFEEGEVDDIDSLLDKLRKICDHQDLYDDDSTTQLSASQQAGFAETCSTKCMFLAALLARLKSDLHILILVRPGRMTDIIAAILQHHGISYRLADQQPWSGGSVYGSPRVTLHPTGTQKFLVEPPSVVLAFDSTSRDFAFLNDLRCNPQRYTSGLAPLISLVVSHSIEHLERCFDDDIDPIQKKIRLVKCLRQLADTVGQLKPEYEDPAAAATAVANYLEEGAAAESWSLLPMPEFDEIDLSPEASQEEPKAEMDEDFAPSSHDLLSQILRTKRQLSNEDAMETDSPKRQRLTPVPGTPAGELDISHVSDSVVQASSNNLPLSSAVPTSSKAGGDGDNADRVSFLLQKIKDLEIQLRNKDSSEAQLRRLYNESEIRAKDLETSIANIQPKYQEALNDRGNFEHEFNQSLIRETETRKRLDAKDAKISELKEKNTAMALELSTAQKALSESTIPEVAELSKMKQEVTKVKAEKERLEKRLANMQNELEYMRSNYQTSSTAASEAVMEARDLKSANADLQAKADANTVRIHEIQRDEDIASYLASIKKLKGEKEDLERLCEKLNDELTTWKNKRPTRGTSQVPNSPRPNAGTMSPNPRQRVFRGNFGNTSRSNSPGPSEMMNFGEVLTGRGGLGFGNHLQ</sequence>
<proteinExistence type="predicted"/>
<feature type="compositionally biased region" description="Low complexity" evidence="1">
    <location>
        <begin position="14"/>
        <end position="26"/>
    </location>
</feature>
<dbReference type="OrthoDB" id="3647690at2759"/>
<dbReference type="InterPro" id="IPR038609">
    <property type="entry name" value="HDA1_su2/3_sf"/>
</dbReference>
<feature type="compositionally biased region" description="Polar residues" evidence="1">
    <location>
        <begin position="273"/>
        <end position="283"/>
    </location>
</feature>
<feature type="region of interest" description="Disordered" evidence="1">
    <location>
        <begin position="220"/>
        <end position="328"/>
    </location>
</feature>
<feature type="compositionally biased region" description="Polar residues" evidence="1">
    <location>
        <begin position="454"/>
        <end position="463"/>
    </location>
</feature>
<dbReference type="Gene3D" id="3.40.50.12360">
    <property type="match status" value="1"/>
</dbReference>
<organism evidence="2 3">
    <name type="scientific">Phialocephala subalpina</name>
    <dbReference type="NCBI Taxonomy" id="576137"/>
    <lineage>
        <taxon>Eukaryota</taxon>
        <taxon>Fungi</taxon>
        <taxon>Dikarya</taxon>
        <taxon>Ascomycota</taxon>
        <taxon>Pezizomycotina</taxon>
        <taxon>Leotiomycetes</taxon>
        <taxon>Helotiales</taxon>
        <taxon>Mollisiaceae</taxon>
        <taxon>Phialocephala</taxon>
        <taxon>Phialocephala fortinii species complex</taxon>
    </lineage>
</organism>
<feature type="region of interest" description="Disordered" evidence="1">
    <location>
        <begin position="344"/>
        <end position="496"/>
    </location>
</feature>
<evidence type="ECO:0000313" key="2">
    <source>
        <dbReference type="EMBL" id="CZR56735.1"/>
    </source>
</evidence>
<dbReference type="InterPro" id="IPR021006">
    <property type="entry name" value="Hda2/3"/>
</dbReference>
<evidence type="ECO:0000256" key="1">
    <source>
        <dbReference type="SAM" id="MobiDB-lite"/>
    </source>
</evidence>
<name>A0A1L7WVE4_9HELO</name>
<feature type="compositionally biased region" description="Low complexity" evidence="1">
    <location>
        <begin position="235"/>
        <end position="252"/>
    </location>
</feature>
<feature type="compositionally biased region" description="Polar residues" evidence="1">
    <location>
        <begin position="404"/>
        <end position="431"/>
    </location>
</feature>
<dbReference type="Pfam" id="PF11496">
    <property type="entry name" value="HDA2-3"/>
    <property type="match status" value="1"/>
</dbReference>
<feature type="region of interest" description="Disordered" evidence="1">
    <location>
        <begin position="1344"/>
        <end position="1393"/>
    </location>
</feature>
<protein>
    <recommendedName>
        <fullName evidence="4">Chromo domain-containing protein</fullName>
    </recommendedName>
</protein>
<feature type="compositionally biased region" description="Basic and acidic residues" evidence="1">
    <location>
        <begin position="467"/>
        <end position="476"/>
    </location>
</feature>
<keyword evidence="3" id="KW-1185">Reference proteome</keyword>
<feature type="compositionally biased region" description="Polar residues" evidence="1">
    <location>
        <begin position="1379"/>
        <end position="1389"/>
    </location>
</feature>
<feature type="compositionally biased region" description="Polar residues" evidence="1">
    <location>
        <begin position="549"/>
        <end position="564"/>
    </location>
</feature>
<evidence type="ECO:0008006" key="4">
    <source>
        <dbReference type="Google" id="ProtNLM"/>
    </source>
</evidence>
<feature type="compositionally biased region" description="Acidic residues" evidence="1">
    <location>
        <begin position="261"/>
        <end position="271"/>
    </location>
</feature>
<reference evidence="2 3" key="1">
    <citation type="submission" date="2016-03" db="EMBL/GenBank/DDBJ databases">
        <authorList>
            <person name="Ploux O."/>
        </authorList>
    </citation>
    <scope>NUCLEOTIDE SEQUENCE [LARGE SCALE GENOMIC DNA]</scope>
    <source>
        <strain evidence="2 3">UAMH 11012</strain>
    </source>
</reference>
<feature type="region of interest" description="Disordered" evidence="1">
    <location>
        <begin position="98"/>
        <end position="199"/>
    </location>
</feature>
<dbReference type="EMBL" id="FJOG01000008">
    <property type="protein sequence ID" value="CZR56735.1"/>
    <property type="molecule type" value="Genomic_DNA"/>
</dbReference>
<accession>A0A1L7WVE4</accession>
<feature type="compositionally biased region" description="Polar residues" evidence="1">
    <location>
        <begin position="300"/>
        <end position="328"/>
    </location>
</feature>
<feature type="region of interest" description="Disordered" evidence="1">
    <location>
        <begin position="1"/>
        <end position="60"/>
    </location>
</feature>
<feature type="compositionally biased region" description="Polar residues" evidence="1">
    <location>
        <begin position="345"/>
        <end position="372"/>
    </location>
</feature>
<feature type="region of interest" description="Disordered" evidence="1">
    <location>
        <begin position="1049"/>
        <end position="1077"/>
    </location>
</feature>
<gene>
    <name evidence="2" type="ORF">PAC_06624</name>
</gene>
<feature type="compositionally biased region" description="Polar residues" evidence="1">
    <location>
        <begin position="107"/>
        <end position="133"/>
    </location>
</feature>
<feature type="compositionally biased region" description="Low complexity" evidence="1">
    <location>
        <begin position="373"/>
        <end position="384"/>
    </location>
</feature>